<dbReference type="EC" id="2.7.13.3" evidence="3"/>
<dbReference type="Gene3D" id="3.30.565.10">
    <property type="entry name" value="Histidine kinase-like ATPase, C-terminal domain"/>
    <property type="match status" value="1"/>
</dbReference>
<dbReference type="PROSITE" id="PS50109">
    <property type="entry name" value="HIS_KIN"/>
    <property type="match status" value="1"/>
</dbReference>
<name>A0ABX3AE60_9FIRM</name>
<dbReference type="Gene3D" id="1.10.287.130">
    <property type="match status" value="1"/>
</dbReference>
<dbReference type="InterPro" id="IPR036097">
    <property type="entry name" value="HisK_dim/P_sf"/>
</dbReference>
<dbReference type="PRINTS" id="PR00344">
    <property type="entry name" value="BCTRLSENSOR"/>
</dbReference>
<keyword evidence="10" id="KW-0472">Membrane</keyword>
<evidence type="ECO:0000256" key="1">
    <source>
        <dbReference type="ARBA" id="ARBA00000085"/>
    </source>
</evidence>
<evidence type="ECO:0000256" key="6">
    <source>
        <dbReference type="ARBA" id="ARBA00022741"/>
    </source>
</evidence>
<dbReference type="EMBL" id="MEHD01000036">
    <property type="protein sequence ID" value="ODR49910.1"/>
    <property type="molecule type" value="Genomic_DNA"/>
</dbReference>
<evidence type="ECO:0000256" key="3">
    <source>
        <dbReference type="ARBA" id="ARBA00012438"/>
    </source>
</evidence>
<dbReference type="PANTHER" id="PTHR42878">
    <property type="entry name" value="TWO-COMPONENT HISTIDINE KINASE"/>
    <property type="match status" value="1"/>
</dbReference>
<dbReference type="InterPro" id="IPR004358">
    <property type="entry name" value="Sig_transdc_His_kin-like_C"/>
</dbReference>
<reference evidence="12 13" key="1">
    <citation type="submission" date="2016-08" db="EMBL/GenBank/DDBJ databases">
        <title>Characterization of Isolates of Eisenbergiella tayi Derived from Blood Cultures, Using Whole Genome Sequencing.</title>
        <authorList>
            <person name="Bernier A.-M."/>
            <person name="Burdz T."/>
            <person name="Wiebe D."/>
            <person name="Bernard K."/>
        </authorList>
    </citation>
    <scope>NUCLEOTIDE SEQUENCE [LARGE SCALE GENOMIC DNA]</scope>
    <source>
        <strain evidence="12 13">NML120146</strain>
    </source>
</reference>
<gene>
    <name evidence="12" type="ORF">BEI63_22595</name>
</gene>
<keyword evidence="10" id="KW-0812">Transmembrane</keyword>
<evidence type="ECO:0000256" key="10">
    <source>
        <dbReference type="SAM" id="Phobius"/>
    </source>
</evidence>
<dbReference type="InterPro" id="IPR003594">
    <property type="entry name" value="HATPase_dom"/>
</dbReference>
<sequence>MNAVERFFRRYILSTVGILVLFFTVNLLLLGTFALILYLNGAADSSFPTEEFSGHIVLQNGELTADTSAQELLQHAKAWAMILRDDGKVIWEEGLPEELPRQYSITDVALFSRWYLNDYPIHIWKRTDGLLVIGFPPGSVIQFYSSTQSRYALPSLTGIAVIFVINILLMIYLFLRNVRRIERAIEPILEGIHSLSQGKAFRLEEKGDLAEINASLNRTGEYLIKKDNTRAEWIRGVSHDIRTPLSMILGYASEMEDTPSLPQTTRKQAGIIRTQGEKLTELVTDLNLTTKLEYSLQPIKKQPVNPVELARQVVSEFLNNGLGEACELEISEEHPGKAILLYADDALLRRMLSNLIRNSILHNAEGCRITVLIGSTDNCCTFTVSDTGTGLSESQLQSLNSGHAIPSTCKETNNADHGLGLKIVRQIVKVHQGEIHFSNNAPHGLCVEIRITRYA</sequence>
<evidence type="ECO:0000313" key="13">
    <source>
        <dbReference type="Proteomes" id="UP000094869"/>
    </source>
</evidence>
<evidence type="ECO:0000256" key="5">
    <source>
        <dbReference type="ARBA" id="ARBA00022679"/>
    </source>
</evidence>
<keyword evidence="4" id="KW-0597">Phosphoprotein</keyword>
<evidence type="ECO:0000256" key="7">
    <source>
        <dbReference type="ARBA" id="ARBA00022777"/>
    </source>
</evidence>
<feature type="transmembrane region" description="Helical" evidence="10">
    <location>
        <begin position="151"/>
        <end position="175"/>
    </location>
</feature>
<keyword evidence="9" id="KW-0902">Two-component regulatory system</keyword>
<dbReference type="InterPro" id="IPR003661">
    <property type="entry name" value="HisK_dim/P_dom"/>
</dbReference>
<evidence type="ECO:0000256" key="9">
    <source>
        <dbReference type="ARBA" id="ARBA00023012"/>
    </source>
</evidence>
<protein>
    <recommendedName>
        <fullName evidence="3">histidine kinase</fullName>
        <ecNumber evidence="3">2.7.13.3</ecNumber>
    </recommendedName>
</protein>
<accession>A0ABX3AE60</accession>
<keyword evidence="8" id="KW-0067">ATP-binding</keyword>
<comment type="subcellular location">
    <subcellularLocation>
        <location evidence="2">Membrane</location>
    </subcellularLocation>
</comment>
<dbReference type="GO" id="GO:0016301">
    <property type="term" value="F:kinase activity"/>
    <property type="evidence" value="ECO:0007669"/>
    <property type="project" value="UniProtKB-KW"/>
</dbReference>
<dbReference type="SUPFAM" id="SSF55874">
    <property type="entry name" value="ATPase domain of HSP90 chaperone/DNA topoisomerase II/histidine kinase"/>
    <property type="match status" value="1"/>
</dbReference>
<evidence type="ECO:0000256" key="8">
    <source>
        <dbReference type="ARBA" id="ARBA00022840"/>
    </source>
</evidence>
<organism evidence="12 13">
    <name type="scientific">Eisenbergiella tayi</name>
    <dbReference type="NCBI Taxonomy" id="1432052"/>
    <lineage>
        <taxon>Bacteria</taxon>
        <taxon>Bacillati</taxon>
        <taxon>Bacillota</taxon>
        <taxon>Clostridia</taxon>
        <taxon>Lachnospirales</taxon>
        <taxon>Lachnospiraceae</taxon>
        <taxon>Eisenbergiella</taxon>
    </lineage>
</organism>
<dbReference type="SMART" id="SM00388">
    <property type="entry name" value="HisKA"/>
    <property type="match status" value="1"/>
</dbReference>
<dbReference type="CDD" id="cd00082">
    <property type="entry name" value="HisKA"/>
    <property type="match status" value="1"/>
</dbReference>
<keyword evidence="7 12" id="KW-0418">Kinase</keyword>
<evidence type="ECO:0000259" key="11">
    <source>
        <dbReference type="PROSITE" id="PS50109"/>
    </source>
</evidence>
<proteinExistence type="predicted"/>
<dbReference type="InterPro" id="IPR036890">
    <property type="entry name" value="HATPase_C_sf"/>
</dbReference>
<dbReference type="SUPFAM" id="SSF47384">
    <property type="entry name" value="Homodimeric domain of signal transducing histidine kinase"/>
    <property type="match status" value="1"/>
</dbReference>
<dbReference type="InterPro" id="IPR005467">
    <property type="entry name" value="His_kinase_dom"/>
</dbReference>
<keyword evidence="10" id="KW-1133">Transmembrane helix</keyword>
<evidence type="ECO:0000313" key="12">
    <source>
        <dbReference type="EMBL" id="ODR49910.1"/>
    </source>
</evidence>
<dbReference type="PANTHER" id="PTHR42878:SF7">
    <property type="entry name" value="SENSOR HISTIDINE KINASE GLRK"/>
    <property type="match status" value="1"/>
</dbReference>
<dbReference type="Pfam" id="PF02518">
    <property type="entry name" value="HATPase_c"/>
    <property type="match status" value="1"/>
</dbReference>
<dbReference type="Proteomes" id="UP000094869">
    <property type="component" value="Unassembled WGS sequence"/>
</dbReference>
<feature type="transmembrane region" description="Helical" evidence="10">
    <location>
        <begin position="12"/>
        <end position="39"/>
    </location>
</feature>
<dbReference type="Pfam" id="PF00512">
    <property type="entry name" value="HisKA"/>
    <property type="match status" value="1"/>
</dbReference>
<dbReference type="RefSeq" id="WP_069410766.1">
    <property type="nucleotide sequence ID" value="NZ_DAWDRA010000008.1"/>
</dbReference>
<keyword evidence="6" id="KW-0547">Nucleotide-binding</keyword>
<dbReference type="SMART" id="SM00387">
    <property type="entry name" value="HATPase_c"/>
    <property type="match status" value="1"/>
</dbReference>
<evidence type="ECO:0000256" key="4">
    <source>
        <dbReference type="ARBA" id="ARBA00022553"/>
    </source>
</evidence>
<comment type="caution">
    <text evidence="12">The sequence shown here is derived from an EMBL/GenBank/DDBJ whole genome shotgun (WGS) entry which is preliminary data.</text>
</comment>
<evidence type="ECO:0000256" key="2">
    <source>
        <dbReference type="ARBA" id="ARBA00004370"/>
    </source>
</evidence>
<feature type="domain" description="Histidine kinase" evidence="11">
    <location>
        <begin position="236"/>
        <end position="455"/>
    </location>
</feature>
<keyword evidence="13" id="KW-1185">Reference proteome</keyword>
<comment type="catalytic activity">
    <reaction evidence="1">
        <text>ATP + protein L-histidine = ADP + protein N-phospho-L-histidine.</text>
        <dbReference type="EC" id="2.7.13.3"/>
    </reaction>
</comment>
<keyword evidence="5" id="KW-0808">Transferase</keyword>
<dbReference type="InterPro" id="IPR050351">
    <property type="entry name" value="BphY/WalK/GraS-like"/>
</dbReference>